<proteinExistence type="predicted"/>
<evidence type="ECO:0000313" key="4">
    <source>
        <dbReference type="Proteomes" id="UP000636800"/>
    </source>
</evidence>
<dbReference type="Proteomes" id="UP000636800">
    <property type="component" value="Chromosome 12"/>
</dbReference>
<dbReference type="EMBL" id="JADCNL010000012">
    <property type="protein sequence ID" value="KAG0457264.1"/>
    <property type="molecule type" value="Genomic_DNA"/>
</dbReference>
<comment type="caution">
    <text evidence="3">The sequence shown here is derived from an EMBL/GenBank/DDBJ whole genome shotgun (WGS) entry which is preliminary data.</text>
</comment>
<keyword evidence="4" id="KW-1185">Reference proteome</keyword>
<organism evidence="3 5">
    <name type="scientific">Vanilla planifolia</name>
    <name type="common">Vanilla</name>
    <dbReference type="NCBI Taxonomy" id="51239"/>
    <lineage>
        <taxon>Eukaryota</taxon>
        <taxon>Viridiplantae</taxon>
        <taxon>Streptophyta</taxon>
        <taxon>Embryophyta</taxon>
        <taxon>Tracheophyta</taxon>
        <taxon>Spermatophyta</taxon>
        <taxon>Magnoliopsida</taxon>
        <taxon>Liliopsida</taxon>
        <taxon>Asparagales</taxon>
        <taxon>Orchidaceae</taxon>
        <taxon>Vanilloideae</taxon>
        <taxon>Vanilleae</taxon>
        <taxon>Vanilla</taxon>
    </lineage>
</organism>
<name>A0A835PWT7_VANPL</name>
<feature type="compositionally biased region" description="Low complexity" evidence="1">
    <location>
        <begin position="49"/>
        <end position="64"/>
    </location>
</feature>
<reference evidence="4 5" key="1">
    <citation type="journal article" date="2020" name="Nat. Food">
        <title>A phased Vanilla planifolia genome enables genetic improvement of flavour and production.</title>
        <authorList>
            <person name="Hasing T."/>
            <person name="Tang H."/>
            <person name="Brym M."/>
            <person name="Khazi F."/>
            <person name="Huang T."/>
            <person name="Chambers A.H."/>
        </authorList>
    </citation>
    <scope>NUCLEOTIDE SEQUENCE [LARGE SCALE GENOMIC DNA]</scope>
    <source>
        <tissue evidence="3">Leaf</tissue>
    </source>
</reference>
<dbReference type="EMBL" id="JADCNM010000012">
    <property type="protein sequence ID" value="KAG0458987.1"/>
    <property type="molecule type" value="Genomic_DNA"/>
</dbReference>
<feature type="region of interest" description="Disordered" evidence="1">
    <location>
        <begin position="33"/>
        <end position="104"/>
    </location>
</feature>
<accession>A0A835PWT7</accession>
<dbReference type="Proteomes" id="UP000639772">
    <property type="component" value="Chromosome 12"/>
</dbReference>
<evidence type="ECO:0000313" key="5">
    <source>
        <dbReference type="Proteomes" id="UP000639772"/>
    </source>
</evidence>
<evidence type="ECO:0000313" key="2">
    <source>
        <dbReference type="EMBL" id="KAG0457264.1"/>
    </source>
</evidence>
<evidence type="ECO:0000256" key="1">
    <source>
        <dbReference type="SAM" id="MobiDB-lite"/>
    </source>
</evidence>
<gene>
    <name evidence="3" type="ORF">HPP92_022115</name>
    <name evidence="2" type="ORF">HPP92_022421</name>
</gene>
<sequence length="104" mass="11316">MAQSGSYKRGLVSCAAEYPNVDPLTRAVPAALLPSSPPSPYTHLSAAKTTQLSLRSSSTTPQLLNYKPGANLSKPNQKREKRKKHRESSQAHLLPRLITTPPRA</sequence>
<evidence type="ECO:0000313" key="3">
    <source>
        <dbReference type="EMBL" id="KAG0458987.1"/>
    </source>
</evidence>
<dbReference type="AlphaFoldDB" id="A0A835PWT7"/>
<protein>
    <submittedName>
        <fullName evidence="3">Uncharacterized protein</fullName>
    </submittedName>
</protein>